<proteinExistence type="predicted"/>
<organism evidence="1 2">
    <name type="scientific">Ilyodon furcidens</name>
    <name type="common">goldbreast splitfin</name>
    <dbReference type="NCBI Taxonomy" id="33524"/>
    <lineage>
        <taxon>Eukaryota</taxon>
        <taxon>Metazoa</taxon>
        <taxon>Chordata</taxon>
        <taxon>Craniata</taxon>
        <taxon>Vertebrata</taxon>
        <taxon>Euteleostomi</taxon>
        <taxon>Actinopterygii</taxon>
        <taxon>Neopterygii</taxon>
        <taxon>Teleostei</taxon>
        <taxon>Neoteleostei</taxon>
        <taxon>Acanthomorphata</taxon>
        <taxon>Ovalentaria</taxon>
        <taxon>Atherinomorphae</taxon>
        <taxon>Cyprinodontiformes</taxon>
        <taxon>Goodeidae</taxon>
        <taxon>Ilyodon</taxon>
    </lineage>
</organism>
<accession>A0ABV0TB88</accession>
<keyword evidence="2" id="KW-1185">Reference proteome</keyword>
<dbReference type="EMBL" id="JAHRIQ010026316">
    <property type="protein sequence ID" value="MEQ2230079.1"/>
    <property type="molecule type" value="Genomic_DNA"/>
</dbReference>
<sequence>MCLLIRQKLNDTCSLTTWMTKMFPKIPEKTKSPYKIASAVRISDMTSSSAWHHELAFLCDKYGAEEYFEALLLTVMMFYMCSYKQMIKFIAHELISADHDPGRFNPIHQHVPCFHHRPTLDLLNNCKINKHIAFPHINHCME</sequence>
<gene>
    <name evidence="1" type="ORF">ILYODFUR_025605</name>
</gene>
<name>A0ABV0TB88_9TELE</name>
<evidence type="ECO:0000313" key="1">
    <source>
        <dbReference type="EMBL" id="MEQ2230079.1"/>
    </source>
</evidence>
<comment type="caution">
    <text evidence="1">The sequence shown here is derived from an EMBL/GenBank/DDBJ whole genome shotgun (WGS) entry which is preliminary data.</text>
</comment>
<evidence type="ECO:0000313" key="2">
    <source>
        <dbReference type="Proteomes" id="UP001482620"/>
    </source>
</evidence>
<reference evidence="1 2" key="1">
    <citation type="submission" date="2021-06" db="EMBL/GenBank/DDBJ databases">
        <authorList>
            <person name="Palmer J.M."/>
        </authorList>
    </citation>
    <scope>NUCLEOTIDE SEQUENCE [LARGE SCALE GENOMIC DNA]</scope>
    <source>
        <strain evidence="2">if_2019</strain>
        <tissue evidence="1">Muscle</tissue>
    </source>
</reference>
<protein>
    <submittedName>
        <fullName evidence="1">Uncharacterized protein</fullName>
    </submittedName>
</protein>
<dbReference type="Proteomes" id="UP001482620">
    <property type="component" value="Unassembled WGS sequence"/>
</dbReference>